<evidence type="ECO:0000256" key="1">
    <source>
        <dbReference type="SAM" id="SignalP"/>
    </source>
</evidence>
<dbReference type="AlphaFoldDB" id="A0A1H1Q2D1"/>
<evidence type="ECO:0008006" key="4">
    <source>
        <dbReference type="Google" id="ProtNLM"/>
    </source>
</evidence>
<dbReference type="EMBL" id="LT629739">
    <property type="protein sequence ID" value="SDS17407.1"/>
    <property type="molecule type" value="Genomic_DNA"/>
</dbReference>
<accession>A0A1H1Q2D1</accession>
<dbReference type="InterPro" id="IPR047808">
    <property type="entry name" value="CueP-like"/>
</dbReference>
<organism evidence="2 3">
    <name type="scientific">Brevibacterium sandarakinum</name>
    <dbReference type="NCBI Taxonomy" id="629680"/>
    <lineage>
        <taxon>Bacteria</taxon>
        <taxon>Bacillati</taxon>
        <taxon>Actinomycetota</taxon>
        <taxon>Actinomycetes</taxon>
        <taxon>Micrococcales</taxon>
        <taxon>Brevibacteriaceae</taxon>
        <taxon>Brevibacterium</taxon>
    </lineage>
</organism>
<sequence>MKRLAIATAVLVLALTGCSLSDADPPSETEQAAPSDLLADYGLAEMDAIEAIDYLDRIKVTDRPTDLMASVYPDELVLTDKAQEVTLDMPEDSTYLSIAPYENQSHECFYHSLTTCLGELGNESVDVRIIDDSTGDVVVDEKATTYDNGFVGFWVPRDLEGTIEISHDGKVGKTTFSTTEDGATCITDLHLA</sequence>
<feature type="signal peptide" evidence="1">
    <location>
        <begin position="1"/>
        <end position="23"/>
    </location>
</feature>
<dbReference type="Proteomes" id="UP000199700">
    <property type="component" value="Chromosome"/>
</dbReference>
<proteinExistence type="predicted"/>
<keyword evidence="1" id="KW-0732">Signal</keyword>
<dbReference type="RefSeq" id="WP_172802564.1">
    <property type="nucleotide sequence ID" value="NZ_LT629739.1"/>
</dbReference>
<gene>
    <name evidence="2" type="ORF">SAMN04489751_1402</name>
</gene>
<feature type="chain" id="PRO_5009257173" description="CueP family metal-binding protein" evidence="1">
    <location>
        <begin position="24"/>
        <end position="192"/>
    </location>
</feature>
<evidence type="ECO:0000313" key="3">
    <source>
        <dbReference type="Proteomes" id="UP000199700"/>
    </source>
</evidence>
<dbReference type="PROSITE" id="PS51257">
    <property type="entry name" value="PROKAR_LIPOPROTEIN"/>
    <property type="match status" value="1"/>
</dbReference>
<evidence type="ECO:0000313" key="2">
    <source>
        <dbReference type="EMBL" id="SDS17407.1"/>
    </source>
</evidence>
<dbReference type="Gene3D" id="2.60.40.3700">
    <property type="match status" value="1"/>
</dbReference>
<dbReference type="STRING" id="629680.SAMN04489751_1402"/>
<name>A0A1H1Q2D1_BRESA</name>
<keyword evidence="3" id="KW-1185">Reference proteome</keyword>
<protein>
    <recommendedName>
        <fullName evidence="4">CueP family metal-binding protein</fullName>
    </recommendedName>
</protein>
<dbReference type="Pfam" id="PF21172">
    <property type="entry name" value="CueP"/>
    <property type="match status" value="1"/>
</dbReference>
<reference evidence="2" key="1">
    <citation type="submission" date="2016-10" db="EMBL/GenBank/DDBJ databases">
        <authorList>
            <person name="Varghese N."/>
            <person name="Submissions S."/>
        </authorList>
    </citation>
    <scope>NUCLEOTIDE SEQUENCE [LARGE SCALE GENOMIC DNA]</scope>
    <source>
        <strain evidence="2">DSM 22082</strain>
    </source>
</reference>
<dbReference type="NCBIfam" id="NF038094">
    <property type="entry name" value="CueP_fam"/>
    <property type="match status" value="1"/>
</dbReference>